<keyword evidence="11 12" id="KW-0472">Membrane</keyword>
<evidence type="ECO:0000313" key="16">
    <source>
        <dbReference type="Proteomes" id="UP001391051"/>
    </source>
</evidence>
<feature type="domain" description="Apple" evidence="13">
    <location>
        <begin position="392"/>
        <end position="435"/>
    </location>
</feature>
<dbReference type="GeneID" id="92080915"/>
<evidence type="ECO:0000256" key="6">
    <source>
        <dbReference type="ARBA" id="ARBA00022679"/>
    </source>
</evidence>
<dbReference type="Gene3D" id="3.90.550.50">
    <property type="match status" value="1"/>
</dbReference>
<comment type="caution">
    <text evidence="15">The sequence shown here is derived from an EMBL/GenBank/DDBJ whole genome shotgun (WGS) entry which is preliminary data.</text>
</comment>
<evidence type="ECO:0000256" key="8">
    <source>
        <dbReference type="ARBA" id="ARBA00022741"/>
    </source>
</evidence>
<protein>
    <recommendedName>
        <fullName evidence="4">N-acetylgalactosaminide beta-1,3-galactosyltransferase</fullName>
        <ecNumber evidence="4">2.4.1.122</ecNumber>
    </recommendedName>
</protein>
<reference evidence="15 16" key="1">
    <citation type="submission" date="2023-01" db="EMBL/GenBank/DDBJ databases">
        <title>Analysis of 21 Apiospora genomes using comparative genomics revels a genus with tremendous synthesis potential of carbohydrate active enzymes and secondary metabolites.</title>
        <authorList>
            <person name="Sorensen T."/>
        </authorList>
    </citation>
    <scope>NUCLEOTIDE SEQUENCE [LARGE SCALE GENOMIC DNA]</scope>
    <source>
        <strain evidence="15 16">CBS 24483</strain>
    </source>
</reference>
<sequence>MGLRTEGGANMRNFVTTRLSKSRLHILAAFAILFVFYLLTPYDSPVRSALRFQHTIVADYIQHKYPSDKWLLGPPKYPIDPIQDVGIVIKTGYGTRRRVPNVLAAYFKEKFTGDMVIVQDYPVDNKQNYTLPNGKSVPNLDIIGWMLENKMLAGKENFERVSKYKHLAEAIEGEELFLSEELSKDIGWELDAMKFISGLQYAWQTMPKKKWYLMVDDDTYVLKESMNLLLGHLDYAKPHYLGNAVGDYKGRFAHGGSSAIISGAAMKKLFEDNPKVAAEAHLESPTAIYGDKLLSTTLMKLGIYLDEAYNRLFNGEEPHSTRIWGDRFCVPLVSFHGLGSGDAMERVGNTFKKIKEPVFWRQLAKIYGAAEWDTFLKEPIRVSQNFVGRLDEHTTTIKNTNTVEDCLHHCLSRGGECLAWTWDQGRKECYVAPWTIIGNFQDGVFSGVNGPVATKLASHCHSPPAPGKGSKATA</sequence>
<keyword evidence="5" id="KW-0328">Glycosyltransferase</keyword>
<gene>
    <name evidence="15" type="ORF">PG986_011631</name>
</gene>
<evidence type="ECO:0000256" key="2">
    <source>
        <dbReference type="ARBA" id="ARBA00004922"/>
    </source>
</evidence>
<comment type="subcellular location">
    <subcellularLocation>
        <location evidence="1">Membrane</location>
        <topology evidence="1">Single-pass type II membrane protein</topology>
    </subcellularLocation>
</comment>
<keyword evidence="6" id="KW-0808">Transferase</keyword>
<dbReference type="PANTHER" id="PTHR23033">
    <property type="entry name" value="BETA1,3-GALACTOSYLTRANSFERASE"/>
    <property type="match status" value="1"/>
</dbReference>
<name>A0ABR1PXR1_9PEZI</name>
<feature type="domain" description="Fringe-like glycosyltransferase" evidence="14">
    <location>
        <begin position="200"/>
        <end position="248"/>
    </location>
</feature>
<comment type="similarity">
    <text evidence="3">Belongs to the glycosyltransferase 31 family. Beta3-Gal-T subfamily.</text>
</comment>
<dbReference type="EMBL" id="JAQQWE010000008">
    <property type="protein sequence ID" value="KAK7942518.1"/>
    <property type="molecule type" value="Genomic_DNA"/>
</dbReference>
<feature type="transmembrane region" description="Helical" evidence="12">
    <location>
        <begin position="24"/>
        <end position="42"/>
    </location>
</feature>
<organism evidence="15 16">
    <name type="scientific">Apiospora aurea</name>
    <dbReference type="NCBI Taxonomy" id="335848"/>
    <lineage>
        <taxon>Eukaryota</taxon>
        <taxon>Fungi</taxon>
        <taxon>Dikarya</taxon>
        <taxon>Ascomycota</taxon>
        <taxon>Pezizomycotina</taxon>
        <taxon>Sordariomycetes</taxon>
        <taxon>Xylariomycetidae</taxon>
        <taxon>Amphisphaeriales</taxon>
        <taxon>Apiosporaceae</taxon>
        <taxon>Apiospora</taxon>
    </lineage>
</organism>
<evidence type="ECO:0000256" key="5">
    <source>
        <dbReference type="ARBA" id="ARBA00022676"/>
    </source>
</evidence>
<evidence type="ECO:0000259" key="14">
    <source>
        <dbReference type="Pfam" id="PF02434"/>
    </source>
</evidence>
<dbReference type="SUPFAM" id="SSF57414">
    <property type="entry name" value="Hairpin loop containing domain-like"/>
    <property type="match status" value="1"/>
</dbReference>
<keyword evidence="7 12" id="KW-0812">Transmembrane</keyword>
<dbReference type="Pfam" id="PF00024">
    <property type="entry name" value="PAN_1"/>
    <property type="match status" value="1"/>
</dbReference>
<keyword evidence="9" id="KW-0735">Signal-anchor</keyword>
<dbReference type="EC" id="2.4.1.122" evidence="4"/>
<keyword evidence="8" id="KW-0547">Nucleotide-binding</keyword>
<evidence type="ECO:0000313" key="15">
    <source>
        <dbReference type="EMBL" id="KAK7942518.1"/>
    </source>
</evidence>
<dbReference type="Gene3D" id="3.50.4.10">
    <property type="entry name" value="Hepatocyte Growth Factor"/>
    <property type="match status" value="1"/>
</dbReference>
<dbReference type="PANTHER" id="PTHR23033:SF40">
    <property type="entry name" value="APPLE DOMAIN-CONTAINING PROTEIN"/>
    <property type="match status" value="1"/>
</dbReference>
<evidence type="ECO:0000256" key="10">
    <source>
        <dbReference type="ARBA" id="ARBA00022989"/>
    </source>
</evidence>
<evidence type="ECO:0000256" key="12">
    <source>
        <dbReference type="SAM" id="Phobius"/>
    </source>
</evidence>
<keyword evidence="10 12" id="KW-1133">Transmembrane helix</keyword>
<dbReference type="RefSeq" id="XP_066694549.1">
    <property type="nucleotide sequence ID" value="XM_066847853.1"/>
</dbReference>
<dbReference type="InterPro" id="IPR026050">
    <property type="entry name" value="C1GALT1/C1GALT1_chp1"/>
</dbReference>
<evidence type="ECO:0000256" key="9">
    <source>
        <dbReference type="ARBA" id="ARBA00022968"/>
    </source>
</evidence>
<evidence type="ECO:0000259" key="13">
    <source>
        <dbReference type="Pfam" id="PF00024"/>
    </source>
</evidence>
<accession>A0ABR1PXR1</accession>
<evidence type="ECO:0000256" key="1">
    <source>
        <dbReference type="ARBA" id="ARBA00004606"/>
    </source>
</evidence>
<dbReference type="InterPro" id="IPR003378">
    <property type="entry name" value="Fringe-like_glycosylTrfase"/>
</dbReference>
<evidence type="ECO:0000256" key="7">
    <source>
        <dbReference type="ARBA" id="ARBA00022692"/>
    </source>
</evidence>
<keyword evidence="16" id="KW-1185">Reference proteome</keyword>
<dbReference type="Proteomes" id="UP001391051">
    <property type="component" value="Unassembled WGS sequence"/>
</dbReference>
<evidence type="ECO:0000256" key="3">
    <source>
        <dbReference type="ARBA" id="ARBA00006462"/>
    </source>
</evidence>
<dbReference type="InterPro" id="IPR003609">
    <property type="entry name" value="Pan_app"/>
</dbReference>
<comment type="pathway">
    <text evidence="2">Protein modification; protein glycosylation.</text>
</comment>
<dbReference type="Pfam" id="PF02434">
    <property type="entry name" value="Fringe"/>
    <property type="match status" value="1"/>
</dbReference>
<proteinExistence type="inferred from homology"/>
<evidence type="ECO:0000256" key="11">
    <source>
        <dbReference type="ARBA" id="ARBA00023136"/>
    </source>
</evidence>
<evidence type="ECO:0000256" key="4">
    <source>
        <dbReference type="ARBA" id="ARBA00012557"/>
    </source>
</evidence>